<dbReference type="SUPFAM" id="SSF52833">
    <property type="entry name" value="Thioredoxin-like"/>
    <property type="match status" value="1"/>
</dbReference>
<feature type="domain" description="GST C-terminal" evidence="6">
    <location>
        <begin position="84"/>
        <end position="215"/>
    </location>
</feature>
<keyword evidence="8" id="KW-1185">Reference proteome</keyword>
<comment type="catalytic activity">
    <reaction evidence="4">
        <text>RX + glutathione = an S-substituted glutathione + a halide anion + H(+)</text>
        <dbReference type="Rhea" id="RHEA:16437"/>
        <dbReference type="ChEBI" id="CHEBI:15378"/>
        <dbReference type="ChEBI" id="CHEBI:16042"/>
        <dbReference type="ChEBI" id="CHEBI:17792"/>
        <dbReference type="ChEBI" id="CHEBI:57925"/>
        <dbReference type="ChEBI" id="CHEBI:90779"/>
        <dbReference type="EC" id="2.5.1.18"/>
    </reaction>
</comment>
<dbReference type="SUPFAM" id="SSF47616">
    <property type="entry name" value="GST C-terminal domain-like"/>
    <property type="match status" value="1"/>
</dbReference>
<organism evidence="7 8">
    <name type="scientific">Rhynchospora tenuis</name>
    <dbReference type="NCBI Taxonomy" id="198213"/>
    <lineage>
        <taxon>Eukaryota</taxon>
        <taxon>Viridiplantae</taxon>
        <taxon>Streptophyta</taxon>
        <taxon>Embryophyta</taxon>
        <taxon>Tracheophyta</taxon>
        <taxon>Spermatophyta</taxon>
        <taxon>Magnoliopsida</taxon>
        <taxon>Liliopsida</taxon>
        <taxon>Poales</taxon>
        <taxon>Cyperaceae</taxon>
        <taxon>Cyperoideae</taxon>
        <taxon>Rhynchosporeae</taxon>
        <taxon>Rhynchospora</taxon>
    </lineage>
</organism>
<dbReference type="InterPro" id="IPR034347">
    <property type="entry name" value="GST_Phi_C"/>
</dbReference>
<comment type="caution">
    <text evidence="7">The sequence shown here is derived from an EMBL/GenBank/DDBJ whole genome shotgun (WGS) entry which is preliminary data.</text>
</comment>
<dbReference type="InterPro" id="IPR004045">
    <property type="entry name" value="Glutathione_S-Trfase_N"/>
</dbReference>
<accession>A0AAD6EUV2</accession>
<dbReference type="SFLD" id="SFLDS00019">
    <property type="entry name" value="Glutathione_Transferase_(cytos"/>
    <property type="match status" value="1"/>
</dbReference>
<dbReference type="Proteomes" id="UP001210211">
    <property type="component" value="Unassembled WGS sequence"/>
</dbReference>
<proteinExistence type="inferred from homology"/>
<dbReference type="Pfam" id="PF02798">
    <property type="entry name" value="GST_N"/>
    <property type="match status" value="1"/>
</dbReference>
<dbReference type="SFLD" id="SFLDG00358">
    <property type="entry name" value="Main_(cytGST)"/>
    <property type="match status" value="1"/>
</dbReference>
<dbReference type="GO" id="GO:0006749">
    <property type="term" value="P:glutathione metabolic process"/>
    <property type="evidence" value="ECO:0007669"/>
    <property type="project" value="TreeGrafter"/>
</dbReference>
<dbReference type="InterPro" id="IPR040079">
    <property type="entry name" value="Glutathione_S-Trfase"/>
</dbReference>
<dbReference type="InterPro" id="IPR004046">
    <property type="entry name" value="GST_C"/>
</dbReference>
<feature type="domain" description="GST N-terminal" evidence="5">
    <location>
        <begin position="1"/>
        <end position="79"/>
    </location>
</feature>
<evidence type="ECO:0000256" key="3">
    <source>
        <dbReference type="ARBA" id="ARBA00022679"/>
    </source>
</evidence>
<dbReference type="InterPro" id="IPR036249">
    <property type="entry name" value="Thioredoxin-like_sf"/>
</dbReference>
<evidence type="ECO:0000256" key="4">
    <source>
        <dbReference type="ARBA" id="ARBA00047960"/>
    </source>
</evidence>
<evidence type="ECO:0000313" key="8">
    <source>
        <dbReference type="Proteomes" id="UP001210211"/>
    </source>
</evidence>
<dbReference type="PANTHER" id="PTHR43900:SF49">
    <property type="entry name" value="GLUTATHIONE S-TRANSFERASE GSTF1-RELATED"/>
    <property type="match status" value="1"/>
</dbReference>
<evidence type="ECO:0000256" key="1">
    <source>
        <dbReference type="ARBA" id="ARBA00010128"/>
    </source>
</evidence>
<evidence type="ECO:0000259" key="6">
    <source>
        <dbReference type="PROSITE" id="PS50405"/>
    </source>
</evidence>
<dbReference type="FunFam" id="3.40.30.10:FF:000016">
    <property type="entry name" value="Glutathione S-transferase F2"/>
    <property type="match status" value="1"/>
</dbReference>
<dbReference type="GO" id="GO:0005737">
    <property type="term" value="C:cytoplasm"/>
    <property type="evidence" value="ECO:0007669"/>
    <property type="project" value="TreeGrafter"/>
</dbReference>
<dbReference type="GO" id="GO:0004364">
    <property type="term" value="F:glutathione transferase activity"/>
    <property type="evidence" value="ECO:0007669"/>
    <property type="project" value="UniProtKB-EC"/>
</dbReference>
<dbReference type="Pfam" id="PF00043">
    <property type="entry name" value="GST_C"/>
    <property type="match status" value="1"/>
</dbReference>
<dbReference type="PROSITE" id="PS50405">
    <property type="entry name" value="GST_CTER"/>
    <property type="match status" value="1"/>
</dbReference>
<dbReference type="GO" id="GO:0009635">
    <property type="term" value="P:response to herbicide"/>
    <property type="evidence" value="ECO:0007669"/>
    <property type="project" value="UniProtKB-ARBA"/>
</dbReference>
<evidence type="ECO:0000256" key="2">
    <source>
        <dbReference type="ARBA" id="ARBA00012452"/>
    </source>
</evidence>
<dbReference type="EMBL" id="JAMRDG010000001">
    <property type="protein sequence ID" value="KAJ3702026.1"/>
    <property type="molecule type" value="Genomic_DNA"/>
</dbReference>
<name>A0AAD6EUV2_9POAL</name>
<dbReference type="GO" id="GO:0043295">
    <property type="term" value="F:glutathione binding"/>
    <property type="evidence" value="ECO:0007669"/>
    <property type="project" value="TreeGrafter"/>
</dbReference>
<dbReference type="PROSITE" id="PS50404">
    <property type="entry name" value="GST_NTER"/>
    <property type="match status" value="1"/>
</dbReference>
<protein>
    <recommendedName>
        <fullName evidence="2">glutathione transferase</fullName>
        <ecNumber evidence="2">2.5.1.18</ecNumber>
    </recommendedName>
</protein>
<comment type="similarity">
    <text evidence="1">Belongs to the GST superfamily. Phi family.</text>
</comment>
<dbReference type="InterPro" id="IPR036282">
    <property type="entry name" value="Glutathione-S-Trfase_C_sf"/>
</dbReference>
<dbReference type="InterPro" id="IPR010987">
    <property type="entry name" value="Glutathione-S-Trfase_C-like"/>
</dbReference>
<dbReference type="Gene3D" id="3.40.30.10">
    <property type="entry name" value="Glutaredoxin"/>
    <property type="match status" value="1"/>
</dbReference>
<dbReference type="CDD" id="cd03187">
    <property type="entry name" value="GST_C_Phi"/>
    <property type="match status" value="1"/>
</dbReference>
<dbReference type="FunFam" id="1.20.1050.10:FF:000004">
    <property type="entry name" value="Glutathione S-transferase F2"/>
    <property type="match status" value="1"/>
</dbReference>
<dbReference type="PANTHER" id="PTHR43900">
    <property type="entry name" value="GLUTATHIONE S-TRANSFERASE RHO"/>
    <property type="match status" value="1"/>
</dbReference>
<dbReference type="EC" id="2.5.1.18" evidence="2"/>
<dbReference type="Gene3D" id="1.20.1050.10">
    <property type="match status" value="1"/>
</dbReference>
<sequence>MDGMDEHSTAVARVLVCLEEVGAEYEIVPIDFTVKEYQTPAHIARNPFGQVPAFQDDDFVIFESSAISRYILSKYKSNLLPEDDLRTATMVNVWLDVEYGQYNTPISTIIYDLVFKPMMGTVPDQQIVDANLENFKKVLKVYEARLSQCKYLAGDFISFADLSHFPYTYYFAGSQYGSLFNSYPHLKAWWEDLMSRPSHSHTEVHKTHLEKCCSSWKFSINFSKVYRQMKPNREVRDRVKFRFHTSIKFLDKLSKV</sequence>
<reference evidence="7 8" key="1">
    <citation type="journal article" date="2022" name="Cell">
        <title>Repeat-based holocentromeres influence genome architecture and karyotype evolution.</title>
        <authorList>
            <person name="Hofstatter P.G."/>
            <person name="Thangavel G."/>
            <person name="Lux T."/>
            <person name="Neumann P."/>
            <person name="Vondrak T."/>
            <person name="Novak P."/>
            <person name="Zhang M."/>
            <person name="Costa L."/>
            <person name="Castellani M."/>
            <person name="Scott A."/>
            <person name="Toegelov H."/>
            <person name="Fuchs J."/>
            <person name="Mata-Sucre Y."/>
            <person name="Dias Y."/>
            <person name="Vanzela A.L.L."/>
            <person name="Huettel B."/>
            <person name="Almeida C.C.S."/>
            <person name="Simkova H."/>
            <person name="Souza G."/>
            <person name="Pedrosa-Harand A."/>
            <person name="Macas J."/>
            <person name="Mayer K.F.X."/>
            <person name="Houben A."/>
            <person name="Marques A."/>
        </authorList>
    </citation>
    <scope>NUCLEOTIDE SEQUENCE [LARGE SCALE GENOMIC DNA]</scope>
    <source>
        <strain evidence="7">RhyTen1mFocal</strain>
    </source>
</reference>
<dbReference type="AlphaFoldDB" id="A0AAD6EUV2"/>
<evidence type="ECO:0000259" key="5">
    <source>
        <dbReference type="PROSITE" id="PS50404"/>
    </source>
</evidence>
<evidence type="ECO:0000313" key="7">
    <source>
        <dbReference type="EMBL" id="KAJ3702026.1"/>
    </source>
</evidence>
<gene>
    <name evidence="7" type="ORF">LUZ61_005731</name>
</gene>
<dbReference type="SFLD" id="SFLDG01154">
    <property type="entry name" value="Main.5:_Phi-like"/>
    <property type="match status" value="1"/>
</dbReference>
<keyword evidence="3" id="KW-0808">Transferase</keyword>